<dbReference type="EMBL" id="FONG01000022">
    <property type="protein sequence ID" value="SFF63408.1"/>
    <property type="molecule type" value="Genomic_DNA"/>
</dbReference>
<dbReference type="Proteomes" id="UP000199323">
    <property type="component" value="Unassembled WGS sequence"/>
</dbReference>
<name>A0A1I2KAT0_9ACTN</name>
<organism evidence="1 2">
    <name type="scientific">Actinacidiphila alni</name>
    <dbReference type="NCBI Taxonomy" id="380248"/>
    <lineage>
        <taxon>Bacteria</taxon>
        <taxon>Bacillati</taxon>
        <taxon>Actinomycetota</taxon>
        <taxon>Actinomycetes</taxon>
        <taxon>Kitasatosporales</taxon>
        <taxon>Streptomycetaceae</taxon>
        <taxon>Actinacidiphila</taxon>
    </lineage>
</organism>
<sequence length="148" mass="15947">MGKRRVDDMESDIESVEDWTQSATERNRLPCSAHGSTCESGEMVATVRLRRPSSGTRVRYAAVCRRFLDEHPGKVAQARARAAGIEPGDFYASAMGDCWHTDAFCPGIRAGRSAAITNDYTTHPLLAFATAEAAAAHSLLGNPCGSCR</sequence>
<dbReference type="AlphaFoldDB" id="A0A1I2KAT0"/>
<evidence type="ECO:0000313" key="1">
    <source>
        <dbReference type="EMBL" id="SFF63408.1"/>
    </source>
</evidence>
<evidence type="ECO:0000313" key="2">
    <source>
        <dbReference type="Proteomes" id="UP000199323"/>
    </source>
</evidence>
<keyword evidence="2" id="KW-1185">Reference proteome</keyword>
<gene>
    <name evidence="1" type="ORF">SAMN05216251_12232</name>
</gene>
<dbReference type="RefSeq" id="WP_093716653.1">
    <property type="nucleotide sequence ID" value="NZ_FONG01000022.1"/>
</dbReference>
<protein>
    <submittedName>
        <fullName evidence="1">Uncharacterized protein</fullName>
    </submittedName>
</protein>
<reference evidence="2" key="1">
    <citation type="submission" date="2016-10" db="EMBL/GenBank/DDBJ databases">
        <authorList>
            <person name="Varghese N."/>
            <person name="Submissions S."/>
        </authorList>
    </citation>
    <scope>NUCLEOTIDE SEQUENCE [LARGE SCALE GENOMIC DNA]</scope>
    <source>
        <strain evidence="2">CGMCC 4.3510</strain>
    </source>
</reference>
<dbReference type="STRING" id="380248.SAMN05216251_12232"/>
<accession>A0A1I2KAT0</accession>
<proteinExistence type="predicted"/>